<gene>
    <name evidence="15" type="ORF">E9232_006969</name>
</gene>
<dbReference type="Pfam" id="PF07005">
    <property type="entry name" value="SBD_N"/>
    <property type="match status" value="1"/>
</dbReference>
<dbReference type="InterPro" id="IPR042213">
    <property type="entry name" value="NBD_C_sf"/>
</dbReference>
<evidence type="ECO:0000256" key="3">
    <source>
        <dbReference type="ARBA" id="ARBA00022741"/>
    </source>
</evidence>
<evidence type="ECO:0000313" key="15">
    <source>
        <dbReference type="EMBL" id="MDR6294415.1"/>
    </source>
</evidence>
<dbReference type="InterPro" id="IPR050007">
    <property type="entry name" value="OtnK"/>
</dbReference>
<evidence type="ECO:0000256" key="12">
    <source>
        <dbReference type="ARBA" id="ARBA00041377"/>
    </source>
</evidence>
<dbReference type="Gene3D" id="3.40.980.20">
    <property type="entry name" value="Four-carbon acid sugar kinase, nucleotide binding domain"/>
    <property type="match status" value="1"/>
</dbReference>
<dbReference type="Proteomes" id="UP001262410">
    <property type="component" value="Unassembled WGS sequence"/>
</dbReference>
<feature type="domain" description="Four-carbon acid sugar kinase N-terminal" evidence="13">
    <location>
        <begin position="3"/>
        <end position="229"/>
    </location>
</feature>
<evidence type="ECO:0000256" key="5">
    <source>
        <dbReference type="ARBA" id="ARBA00022840"/>
    </source>
</evidence>
<keyword evidence="6" id="KW-0119">Carbohydrate metabolism</keyword>
<proteinExistence type="inferred from homology"/>
<organism evidence="15 16">
    <name type="scientific">Inquilinus ginsengisoli</name>
    <dbReference type="NCBI Taxonomy" id="363840"/>
    <lineage>
        <taxon>Bacteria</taxon>
        <taxon>Pseudomonadati</taxon>
        <taxon>Pseudomonadota</taxon>
        <taxon>Alphaproteobacteria</taxon>
        <taxon>Rhodospirillales</taxon>
        <taxon>Rhodospirillaceae</taxon>
        <taxon>Inquilinus</taxon>
    </lineage>
</organism>
<dbReference type="RefSeq" id="WP_309801917.1">
    <property type="nucleotide sequence ID" value="NZ_JAVDPW010000019.1"/>
</dbReference>
<comment type="caution">
    <text evidence="15">The sequence shown here is derived from an EMBL/GenBank/DDBJ whole genome shotgun (WGS) entry which is preliminary data.</text>
</comment>
<comment type="catalytic activity">
    <reaction evidence="7">
        <text>3-dehydro-L-erythronate + ATP = 3-dehydro-4-O-phospho-L-erythronate + ADP + H(+)</text>
        <dbReference type="Rhea" id="RHEA:52552"/>
        <dbReference type="ChEBI" id="CHEBI:15378"/>
        <dbReference type="ChEBI" id="CHEBI:30616"/>
        <dbReference type="ChEBI" id="CHEBI:136592"/>
        <dbReference type="ChEBI" id="CHEBI:136670"/>
        <dbReference type="ChEBI" id="CHEBI:456216"/>
        <dbReference type="EC" id="2.7.1.217"/>
    </reaction>
</comment>
<evidence type="ECO:0000256" key="10">
    <source>
        <dbReference type="ARBA" id="ARBA00039095"/>
    </source>
</evidence>
<protein>
    <recommendedName>
        <fullName evidence="11">3-oxo-tetronate kinase</fullName>
        <ecNumber evidence="10">2.7.1.217</ecNumber>
    </recommendedName>
    <alternativeName>
        <fullName evidence="12">3-dehydrotetronate 4-kinase</fullName>
    </alternativeName>
</protein>
<feature type="domain" description="Four-carbon acid sugar kinase nucleotide binding" evidence="14">
    <location>
        <begin position="256"/>
        <end position="413"/>
    </location>
</feature>
<dbReference type="EMBL" id="JAVDPW010000019">
    <property type="protein sequence ID" value="MDR6294415.1"/>
    <property type="molecule type" value="Genomic_DNA"/>
</dbReference>
<evidence type="ECO:0000256" key="4">
    <source>
        <dbReference type="ARBA" id="ARBA00022777"/>
    </source>
</evidence>
<keyword evidence="16" id="KW-1185">Reference proteome</keyword>
<dbReference type="InterPro" id="IPR031475">
    <property type="entry name" value="NBD_C"/>
</dbReference>
<evidence type="ECO:0000259" key="14">
    <source>
        <dbReference type="Pfam" id="PF17042"/>
    </source>
</evidence>
<evidence type="ECO:0000256" key="6">
    <source>
        <dbReference type="ARBA" id="ARBA00023277"/>
    </source>
</evidence>
<comment type="function">
    <text evidence="9">Catalyzes the ATP-dependent phosphorylation of 3-oxo-tetronate to 3-oxo-tetronate 4-phosphate.</text>
</comment>
<accession>A0ABU1K0L3</accession>
<dbReference type="InterPro" id="IPR037051">
    <property type="entry name" value="4-carb_acid_sugar_kinase_N_sf"/>
</dbReference>
<comment type="similarity">
    <text evidence="1">Belongs to the four-carbon acid sugar kinase family.</text>
</comment>
<evidence type="ECO:0000259" key="13">
    <source>
        <dbReference type="Pfam" id="PF07005"/>
    </source>
</evidence>
<dbReference type="EC" id="2.7.1.217" evidence="10"/>
<keyword evidence="5" id="KW-0067">ATP-binding</keyword>
<dbReference type="Gene3D" id="3.40.50.10840">
    <property type="entry name" value="Putative sugar-binding, N-terminal domain"/>
    <property type="match status" value="1"/>
</dbReference>
<reference evidence="15 16" key="1">
    <citation type="submission" date="2023-07" db="EMBL/GenBank/DDBJ databases">
        <title>Sorghum-associated microbial communities from plants grown in Nebraska, USA.</title>
        <authorList>
            <person name="Schachtman D."/>
        </authorList>
    </citation>
    <scope>NUCLEOTIDE SEQUENCE [LARGE SCALE GENOMIC DNA]</scope>
    <source>
        <strain evidence="15 16">584</strain>
    </source>
</reference>
<dbReference type="SUPFAM" id="SSF142764">
    <property type="entry name" value="YgbK-like"/>
    <property type="match status" value="1"/>
</dbReference>
<evidence type="ECO:0000256" key="9">
    <source>
        <dbReference type="ARBA" id="ARBA00037335"/>
    </source>
</evidence>
<comment type="catalytic activity">
    <reaction evidence="8">
        <text>3-dehydro-D-erythronate + ATP = 3-dehydro-4-O-phospho-D-erythronate + ADP + H(+)</text>
        <dbReference type="Rhea" id="RHEA:52556"/>
        <dbReference type="ChEBI" id="CHEBI:15378"/>
        <dbReference type="ChEBI" id="CHEBI:30616"/>
        <dbReference type="ChEBI" id="CHEBI:57958"/>
        <dbReference type="ChEBI" id="CHEBI:136593"/>
        <dbReference type="ChEBI" id="CHEBI:456216"/>
        <dbReference type="EC" id="2.7.1.217"/>
    </reaction>
</comment>
<keyword evidence="4" id="KW-0418">Kinase</keyword>
<keyword evidence="2" id="KW-0808">Transferase</keyword>
<evidence type="ECO:0000256" key="8">
    <source>
        <dbReference type="ARBA" id="ARBA00036346"/>
    </source>
</evidence>
<dbReference type="NCBIfam" id="NF043035">
    <property type="entry name" value="OxoTetrKin"/>
    <property type="match status" value="1"/>
</dbReference>
<dbReference type="Pfam" id="PF17042">
    <property type="entry name" value="NBD_C"/>
    <property type="match status" value="1"/>
</dbReference>
<dbReference type="InterPro" id="IPR010737">
    <property type="entry name" value="4-carb_acid_sugar_kinase_N"/>
</dbReference>
<evidence type="ECO:0000256" key="1">
    <source>
        <dbReference type="ARBA" id="ARBA00005715"/>
    </source>
</evidence>
<evidence type="ECO:0000256" key="7">
    <source>
        <dbReference type="ARBA" id="ARBA00035898"/>
    </source>
</evidence>
<evidence type="ECO:0000313" key="16">
    <source>
        <dbReference type="Proteomes" id="UP001262410"/>
    </source>
</evidence>
<name>A0ABU1K0L3_9PROT</name>
<sequence length="421" mass="43895">MLLGAVADDLTGATDLALMIARQGMKTVQVIGVPEPGADFGDAQAVVVALKSRTIPAAEAVAMSLRSAERLKAAGAEQIFFKYCSTFDSTDAGNIGPVADALLAFTGSDLAIVCPAFPATGRTIYRGHLFVGDLLLSDSSMKDHPLTPMRDASLVRVLQRQTPSPVGLVPLEVVEAGPEALREAFDRARRAGTRFVVVDAVRDAHLRTIGAAAAGMALVTGGSGLAMGLPGNFVKTGRLVPRTPADRMRAPRGRAVVLAGSCSAATRGQVQTVIDQGIPAFQLDALAIAENRITAQQVADWAEGQPVDRAPLVYSSADPSVVRAVQDKLGVERSGALVEDLLADVARRLASRGFTRFLVAGGETSGAVVAALGVQALEIGPEIDPGVPWTRSIGSPDLALALKSGNFGTPDFFLKAWRVLD</sequence>
<evidence type="ECO:0000256" key="2">
    <source>
        <dbReference type="ARBA" id="ARBA00022679"/>
    </source>
</evidence>
<keyword evidence="3" id="KW-0547">Nucleotide-binding</keyword>
<evidence type="ECO:0000256" key="11">
    <source>
        <dbReference type="ARBA" id="ARBA00039461"/>
    </source>
</evidence>